<reference evidence="14 15" key="1">
    <citation type="submission" date="2024-01" db="EMBL/GenBank/DDBJ databases">
        <title>The genome of the rayed Mediterranean limpet Patella caerulea (Linnaeus, 1758).</title>
        <authorList>
            <person name="Anh-Thu Weber A."/>
            <person name="Halstead-Nussloch G."/>
        </authorList>
    </citation>
    <scope>NUCLEOTIDE SEQUENCE [LARGE SCALE GENOMIC DNA]</scope>
    <source>
        <strain evidence="14">AATW-2023a</strain>
        <tissue evidence="14">Whole specimen</tissue>
    </source>
</reference>
<evidence type="ECO:0000313" key="15">
    <source>
        <dbReference type="Proteomes" id="UP001347796"/>
    </source>
</evidence>
<evidence type="ECO:0000313" key="14">
    <source>
        <dbReference type="EMBL" id="KAK6173520.1"/>
    </source>
</evidence>
<dbReference type="Pfam" id="PF13639">
    <property type="entry name" value="zf-RING_2"/>
    <property type="match status" value="1"/>
</dbReference>
<feature type="coiled-coil region" evidence="11">
    <location>
        <begin position="1555"/>
        <end position="1640"/>
    </location>
</feature>
<dbReference type="EMBL" id="JAZGQO010000011">
    <property type="protein sequence ID" value="KAK6173520.1"/>
    <property type="molecule type" value="Genomic_DNA"/>
</dbReference>
<dbReference type="InterPro" id="IPR056871">
    <property type="entry name" value="WH_TTC3"/>
</dbReference>
<evidence type="ECO:0000259" key="13">
    <source>
        <dbReference type="PROSITE" id="PS50089"/>
    </source>
</evidence>
<evidence type="ECO:0000256" key="9">
    <source>
        <dbReference type="PROSITE-ProRule" id="PRU00175"/>
    </source>
</evidence>
<comment type="catalytic activity">
    <reaction evidence="1">
        <text>S-ubiquitinyl-[E2 ubiquitin-conjugating enzyme]-L-cysteine + [acceptor protein]-L-lysine = [E2 ubiquitin-conjugating enzyme]-L-cysteine + N(6)-ubiquitinyl-[acceptor protein]-L-lysine.</text>
        <dbReference type="EC" id="2.3.2.27"/>
    </reaction>
</comment>
<sequence>MSKSDDDVPELVPSSDEESVGIPDLPSVSNGDSVAMWLKRKSEEIEKAQKMIGQMIVGPMFFGFDNCVEKHWISALHSAQLLMRNREKDVQAFTQKEEEIFKKVETTVEILKPEMRKTCALRCALDVVDAIERKFNDQKDVKSIDVDGAIGIGNSFQRYEEIMKIVSSKVQFRGKEEFCVIYIFKNYHRHVVSCSRDYERIEQIIRSQWTTKNDDVSDVYKEKGNEAFKCDKFDEAIKYYTKAIQSDRLNHLYYGNRAMTYLKMNKFREAFCDARRSIILDPAWGKGYYRCCEAALELKQFEIAKNYNQLGRTMCPKDANFKCLCEQEERIKLLIKETTGPTKSVPDNKRRPSTPVSSKRRPSTPISSNSPVPTSINVTDDTDDLPSLVSDNDSGDDKSQKVKAVKKSKKQKKKKSKEKEKEKEGTPVDGPEIEFKASLCEGSEAYLKDRYTLAVDKYQQALDMIQHQSTLIQIEEMEIVIIKYSSGMASLGVGVLKSIKAALSKFQSIYETHINIRFPPLYYGLAKCYVDLFRFSEAIDPCKTGLKLVNSGVRCGRLLWPGVDQVIPHADNDILEKSLKELLNKSIFPPRPDAVCRLHEINQEEKRSAIYFSDLDFKGYVRLECFSSCRIEFHHYCWKVFKSVYSKTNDKEMINTRCPTPDCWSFVYAITVFKNSPLLKDARVVKSDIPPVRNQQHKPIVRMQPSAATVAKRRARKELRKQRKRDAKFDDKENSHSPGARPKERTNGYDNYAPVQQLRETNIAIHKKDTEATDDKHKFKSKASKSKKKDKKKSSTVLNLEVNFTDRKEDTLEGTHTDFELTEKIKSEASNLPFNNTPVDDSVSQNLFTYFADFLEAHGPLHVHDKLLLNEISHFPPEAMEVIQKVGGLRHFLQQSLKFAMINDFVCVLKDAVRATALSRMKQNRNNNSVVKQVGTMDAQYDLPPIQTNVSLSASSLDDITLPPSVVMHKFDRESVSHSASSLDDITLPPSAETHTHDKEPVTPLPMPTKLRSAVFDSEENEVSAGALKQDAEVNVWRERIEKRKVNKTQREVKPADEQLVNELLKLQTVNGEGKKNLRKKKEYNTLDDFNIPTSSPVKSFNKLDDIDDFDITPSNYKNSVNDYDDMDDTSSIDGYKPRTRDHIHSGSSSVSDISELSDISAGMLYRTASPSSVSSRSTNSIPPHVQKTCKDIPVNPVLGSISAIATKTQYNISDKTSDNLTGELNSVSADISDVNSDNNLKTREITNDSIQTKETTNIFPSFYNEQKLFERSTPESDHSVDKSPSSSSDISPPKRHSSTVADIPTFNHLFPKLDLTVPPPMIPPNPFLSTQQYPKDNTDSGVNSKHSLWSTCNSGISSVFNSPLQSNVEANWPKTKPTDISTNTSGEMFSKAVQPPTRVPFNPFSVAPPLKGNLPHFPYMPSNGPYSFNPASSAADLSFHTLNRNNSAPIQGNQTTFPQPSARANEKRDITSCDAEVQTVVFTNDVAVNTELNVGKLIYENEQLYKEMCRLKQQEKNIKMEYESNRVTMQEKTTSLITDKETLNKAIADSSTLIEGLINTLSCKDQELEELKQKHISDQQDHRTTREELEKYKLSNQQLSKRWRTINSIDLQRAKTAELKVLNVQLEMMEKSFAQIKKEASFHVEHLTRLVQKSVDDKTTIQPQASHALKHWKNILEMTDVKITELRKEFEGQIKQIGEGKKLSELPPISYSPPPLPTMQNMVPSQPQAFNRMRNQNNSPSGLDNPGIAARGQTQPPYMLPQASLQAGSHITFVQQTPLNRPPLPGMTSVRPSLVGAPGTRFPEPPSSVSSAPKTSMDKLIATLHKTFPTHNKSDFRQMIHELRIVRGGSLSGLSLESIVQFVTEKLTKQNNQVKKSTAPPGFTANKGLSTPELELFTEDEDPCAICHDDLSLQPVRILECKHSFHELCIRQWFNEQTTCPNCRVHTLLPDEFPSLK</sequence>
<dbReference type="PROSITE" id="PS50005">
    <property type="entry name" value="TPR"/>
    <property type="match status" value="1"/>
</dbReference>
<protein>
    <recommendedName>
        <fullName evidence="4">RING-type E3 ubiquitin transferase</fullName>
        <ecNumber evidence="4">2.3.2.27</ecNumber>
    </recommendedName>
</protein>
<evidence type="ECO:0000256" key="3">
    <source>
        <dbReference type="ARBA" id="ARBA00004906"/>
    </source>
</evidence>
<comment type="caution">
    <text evidence="14">The sequence shown here is derived from an EMBL/GenBank/DDBJ whole genome shotgun (WGS) entry which is preliminary data.</text>
</comment>
<dbReference type="InterPro" id="IPR056870">
    <property type="entry name" value="TTC3/DZIP3/RBM44-like_helical"/>
</dbReference>
<keyword evidence="8" id="KW-0862">Zinc</keyword>
<keyword evidence="15" id="KW-1185">Reference proteome</keyword>
<dbReference type="Pfam" id="PF24812">
    <property type="entry name" value="WHD_TTC3"/>
    <property type="match status" value="1"/>
</dbReference>
<dbReference type="GO" id="GO:0061630">
    <property type="term" value="F:ubiquitin protein ligase activity"/>
    <property type="evidence" value="ECO:0007669"/>
    <property type="project" value="UniProtKB-EC"/>
</dbReference>
<evidence type="ECO:0000256" key="10">
    <source>
        <dbReference type="PROSITE-ProRule" id="PRU00339"/>
    </source>
</evidence>
<gene>
    <name evidence="14" type="ORF">SNE40_016953</name>
</gene>
<keyword evidence="5" id="KW-0963">Cytoplasm</keyword>
<evidence type="ECO:0000256" key="11">
    <source>
        <dbReference type="SAM" id="Coils"/>
    </source>
</evidence>
<dbReference type="Proteomes" id="UP001347796">
    <property type="component" value="Unassembled WGS sequence"/>
</dbReference>
<dbReference type="Gene3D" id="3.30.40.10">
    <property type="entry name" value="Zinc/RING finger domain, C3HC4 (zinc finger)"/>
    <property type="match status" value="1"/>
</dbReference>
<feature type="compositionally biased region" description="Basic residues" evidence="12">
    <location>
        <begin position="711"/>
        <end position="726"/>
    </location>
</feature>
<keyword evidence="6" id="KW-0808">Transferase</keyword>
<dbReference type="Pfam" id="PF24905">
    <property type="entry name" value="TTC3_9th"/>
    <property type="match status" value="1"/>
</dbReference>
<dbReference type="SUPFAM" id="SSF48452">
    <property type="entry name" value="TPR-like"/>
    <property type="match status" value="1"/>
</dbReference>
<dbReference type="SMART" id="SM00184">
    <property type="entry name" value="RING"/>
    <property type="match status" value="1"/>
</dbReference>
<feature type="compositionally biased region" description="Polar residues" evidence="12">
    <location>
        <begin position="364"/>
        <end position="379"/>
    </location>
</feature>
<feature type="compositionally biased region" description="Basic residues" evidence="12">
    <location>
        <begin position="401"/>
        <end position="416"/>
    </location>
</feature>
<dbReference type="InterPro" id="IPR019734">
    <property type="entry name" value="TPR_rpt"/>
</dbReference>
<evidence type="ECO:0000256" key="6">
    <source>
        <dbReference type="ARBA" id="ARBA00022679"/>
    </source>
</evidence>
<name>A0AAN8PPE5_PATCE</name>
<feature type="compositionally biased region" description="Basic and acidic residues" evidence="12">
    <location>
        <begin position="417"/>
        <end position="426"/>
    </location>
</feature>
<evidence type="ECO:0000256" key="1">
    <source>
        <dbReference type="ARBA" id="ARBA00000900"/>
    </source>
</evidence>
<accession>A0AAN8PPE5</accession>
<dbReference type="Pfam" id="PF13181">
    <property type="entry name" value="TPR_8"/>
    <property type="match status" value="1"/>
</dbReference>
<comment type="subcellular location">
    <subcellularLocation>
        <location evidence="2">Cytoplasm</location>
    </subcellularLocation>
</comment>
<dbReference type="SMART" id="SM00028">
    <property type="entry name" value="TPR"/>
    <property type="match status" value="4"/>
</dbReference>
<dbReference type="InterPro" id="IPR001841">
    <property type="entry name" value="Znf_RING"/>
</dbReference>
<feature type="repeat" description="TPR" evidence="10">
    <location>
        <begin position="217"/>
        <end position="250"/>
    </location>
</feature>
<evidence type="ECO:0000256" key="2">
    <source>
        <dbReference type="ARBA" id="ARBA00004496"/>
    </source>
</evidence>
<dbReference type="GO" id="GO:0008270">
    <property type="term" value="F:zinc ion binding"/>
    <property type="evidence" value="ECO:0007669"/>
    <property type="project" value="UniProtKB-KW"/>
</dbReference>
<dbReference type="PROSITE" id="PS50089">
    <property type="entry name" value="ZF_RING_2"/>
    <property type="match status" value="1"/>
</dbReference>
<feature type="region of interest" description="Disordered" evidence="12">
    <location>
        <begin position="1271"/>
        <end position="1304"/>
    </location>
</feature>
<evidence type="ECO:0000256" key="12">
    <source>
        <dbReference type="SAM" id="MobiDB-lite"/>
    </source>
</evidence>
<keyword evidence="11" id="KW-0175">Coiled coil</keyword>
<dbReference type="EC" id="2.3.2.27" evidence="4"/>
<dbReference type="PANTHER" id="PTHR17550">
    <property type="entry name" value="E3 UBIQUITIN-PROTEIN LIGASE TTC3"/>
    <property type="match status" value="1"/>
</dbReference>
<organism evidence="14 15">
    <name type="scientific">Patella caerulea</name>
    <name type="common">Rayed Mediterranean limpet</name>
    <dbReference type="NCBI Taxonomy" id="87958"/>
    <lineage>
        <taxon>Eukaryota</taxon>
        <taxon>Metazoa</taxon>
        <taxon>Spiralia</taxon>
        <taxon>Lophotrochozoa</taxon>
        <taxon>Mollusca</taxon>
        <taxon>Gastropoda</taxon>
        <taxon>Patellogastropoda</taxon>
        <taxon>Patelloidea</taxon>
        <taxon>Patellidae</taxon>
        <taxon>Patella</taxon>
    </lineage>
</organism>
<comment type="pathway">
    <text evidence="3">Protein modification; protein ubiquitination.</text>
</comment>
<feature type="region of interest" description="Disordered" evidence="12">
    <location>
        <begin position="978"/>
        <end position="1008"/>
    </location>
</feature>
<feature type="domain" description="RING-type" evidence="13">
    <location>
        <begin position="1905"/>
        <end position="1945"/>
    </location>
</feature>
<evidence type="ECO:0000256" key="7">
    <source>
        <dbReference type="ARBA" id="ARBA00022771"/>
    </source>
</evidence>
<keyword evidence="7 9" id="KW-0863">Zinc-finger</keyword>
<feature type="compositionally biased region" description="Basic residues" evidence="12">
    <location>
        <begin position="778"/>
        <end position="794"/>
    </location>
</feature>
<dbReference type="GO" id="GO:0005737">
    <property type="term" value="C:cytoplasm"/>
    <property type="evidence" value="ECO:0007669"/>
    <property type="project" value="UniProtKB-SubCell"/>
</dbReference>
<evidence type="ECO:0000256" key="4">
    <source>
        <dbReference type="ARBA" id="ARBA00012483"/>
    </source>
</evidence>
<dbReference type="Gene3D" id="1.25.40.10">
    <property type="entry name" value="Tetratricopeptide repeat domain"/>
    <property type="match status" value="2"/>
</dbReference>
<feature type="compositionally biased region" description="Low complexity" evidence="12">
    <location>
        <begin position="1283"/>
        <end position="1292"/>
    </location>
</feature>
<keyword evidence="7 9" id="KW-0479">Metal-binding</keyword>
<feature type="region of interest" description="Disordered" evidence="12">
    <location>
        <begin position="700"/>
        <end position="751"/>
    </location>
</feature>
<feature type="region of interest" description="Disordered" evidence="12">
    <location>
        <begin position="765"/>
        <end position="795"/>
    </location>
</feature>
<proteinExistence type="predicted"/>
<dbReference type="InterPro" id="IPR011990">
    <property type="entry name" value="TPR-like_helical_dom_sf"/>
</dbReference>
<evidence type="ECO:0000256" key="8">
    <source>
        <dbReference type="ARBA" id="ARBA00022833"/>
    </source>
</evidence>
<feature type="compositionally biased region" description="Basic and acidic residues" evidence="12">
    <location>
        <begin position="1271"/>
        <end position="1282"/>
    </location>
</feature>
<dbReference type="CDD" id="cd16481">
    <property type="entry name" value="RING-H2_TTC3"/>
    <property type="match status" value="1"/>
</dbReference>
<evidence type="ECO:0000256" key="5">
    <source>
        <dbReference type="ARBA" id="ARBA00022490"/>
    </source>
</evidence>
<dbReference type="SUPFAM" id="SSF57850">
    <property type="entry name" value="RING/U-box"/>
    <property type="match status" value="1"/>
</dbReference>
<dbReference type="InterPro" id="IPR013083">
    <property type="entry name" value="Znf_RING/FYVE/PHD"/>
</dbReference>
<dbReference type="PANTHER" id="PTHR17550:SF4">
    <property type="entry name" value="E3 UBIQUITIN-PROTEIN LIGASE TTC3"/>
    <property type="match status" value="1"/>
</dbReference>
<dbReference type="InterPro" id="IPR056872">
    <property type="entry name" value="TTC3/DZIP3-like_helical"/>
</dbReference>
<dbReference type="InterPro" id="IPR043866">
    <property type="entry name" value="TTC3/DZIP3_dom"/>
</dbReference>
<feature type="compositionally biased region" description="Basic and acidic residues" evidence="12">
    <location>
        <begin position="727"/>
        <end position="747"/>
    </location>
</feature>
<feature type="region of interest" description="Disordered" evidence="12">
    <location>
        <begin position="336"/>
        <end position="430"/>
    </location>
</feature>
<keyword evidence="10" id="KW-0802">TPR repeat</keyword>
<feature type="compositionally biased region" description="Basic and acidic residues" evidence="12">
    <location>
        <begin position="766"/>
        <end position="777"/>
    </location>
</feature>
<dbReference type="Pfam" id="PF19179">
    <property type="entry name" value="TTC3_DZIP3_dom"/>
    <property type="match status" value="1"/>
</dbReference>
<dbReference type="Pfam" id="PF24525">
    <property type="entry name" value="TTC3"/>
    <property type="match status" value="1"/>
</dbReference>
<feature type="region of interest" description="Disordered" evidence="12">
    <location>
        <begin position="1"/>
        <end position="27"/>
    </location>
</feature>